<keyword evidence="3" id="KW-1185">Reference proteome</keyword>
<dbReference type="EMBL" id="MU003822">
    <property type="protein sequence ID" value="KAF2718628.1"/>
    <property type="molecule type" value="Genomic_DNA"/>
</dbReference>
<comment type="caution">
    <text evidence="2">The sequence shown here is derived from an EMBL/GenBank/DDBJ whole genome shotgun (WGS) entry which is preliminary data.</text>
</comment>
<proteinExistence type="predicted"/>
<accession>A0A9P4Q3E5</accession>
<feature type="compositionally biased region" description="Acidic residues" evidence="1">
    <location>
        <begin position="64"/>
        <end position="75"/>
    </location>
</feature>
<dbReference type="AlphaFoldDB" id="A0A9P4Q3E5"/>
<evidence type="ECO:0000313" key="3">
    <source>
        <dbReference type="Proteomes" id="UP000799441"/>
    </source>
</evidence>
<feature type="compositionally biased region" description="Basic and acidic residues" evidence="1">
    <location>
        <begin position="212"/>
        <end position="248"/>
    </location>
</feature>
<feature type="non-terminal residue" evidence="2">
    <location>
        <position position="1"/>
    </location>
</feature>
<feature type="compositionally biased region" description="Polar residues" evidence="1">
    <location>
        <begin position="188"/>
        <end position="208"/>
    </location>
</feature>
<evidence type="ECO:0000256" key="1">
    <source>
        <dbReference type="SAM" id="MobiDB-lite"/>
    </source>
</evidence>
<organism evidence="2 3">
    <name type="scientific">Polychaeton citri CBS 116435</name>
    <dbReference type="NCBI Taxonomy" id="1314669"/>
    <lineage>
        <taxon>Eukaryota</taxon>
        <taxon>Fungi</taxon>
        <taxon>Dikarya</taxon>
        <taxon>Ascomycota</taxon>
        <taxon>Pezizomycotina</taxon>
        <taxon>Dothideomycetes</taxon>
        <taxon>Dothideomycetidae</taxon>
        <taxon>Capnodiales</taxon>
        <taxon>Capnodiaceae</taxon>
        <taxon>Polychaeton</taxon>
    </lineage>
</organism>
<reference evidence="2" key="1">
    <citation type="journal article" date="2020" name="Stud. Mycol.">
        <title>101 Dothideomycetes genomes: a test case for predicting lifestyles and emergence of pathogens.</title>
        <authorList>
            <person name="Haridas S."/>
            <person name="Albert R."/>
            <person name="Binder M."/>
            <person name="Bloem J."/>
            <person name="Labutti K."/>
            <person name="Salamov A."/>
            <person name="Andreopoulos B."/>
            <person name="Baker S."/>
            <person name="Barry K."/>
            <person name="Bills G."/>
            <person name="Bluhm B."/>
            <person name="Cannon C."/>
            <person name="Castanera R."/>
            <person name="Culley D."/>
            <person name="Daum C."/>
            <person name="Ezra D."/>
            <person name="Gonzalez J."/>
            <person name="Henrissat B."/>
            <person name="Kuo A."/>
            <person name="Liang C."/>
            <person name="Lipzen A."/>
            <person name="Lutzoni F."/>
            <person name="Magnuson J."/>
            <person name="Mondo S."/>
            <person name="Nolan M."/>
            <person name="Ohm R."/>
            <person name="Pangilinan J."/>
            <person name="Park H.-J."/>
            <person name="Ramirez L."/>
            <person name="Alfaro M."/>
            <person name="Sun H."/>
            <person name="Tritt A."/>
            <person name="Yoshinaga Y."/>
            <person name="Zwiers L.-H."/>
            <person name="Turgeon B."/>
            <person name="Goodwin S."/>
            <person name="Spatafora J."/>
            <person name="Crous P."/>
            <person name="Grigoriev I."/>
        </authorList>
    </citation>
    <scope>NUCLEOTIDE SEQUENCE</scope>
    <source>
        <strain evidence="2">CBS 116435</strain>
    </source>
</reference>
<dbReference type="OrthoDB" id="5317787at2759"/>
<feature type="region of interest" description="Disordered" evidence="1">
    <location>
        <begin position="167"/>
        <end position="250"/>
    </location>
</feature>
<feature type="compositionally biased region" description="Polar residues" evidence="1">
    <location>
        <begin position="45"/>
        <end position="61"/>
    </location>
</feature>
<feature type="compositionally biased region" description="Polar residues" evidence="1">
    <location>
        <begin position="1"/>
        <end position="23"/>
    </location>
</feature>
<feature type="region of interest" description="Disordered" evidence="1">
    <location>
        <begin position="1"/>
        <end position="75"/>
    </location>
</feature>
<sequence length="421" mass="47623">YSGSDRSYHTQPTEYSWSSSSQRKTLHGQHGVTAAHQTFFEDRQPTSSPKGSSASVETYASTEFDPEPYPEDELPDYEVPEYELAPSSREAMPATPQDFSQLFPSSRRLSIRHDDTTLDGNMNLRIDTQVVVNGRRRDMTLFHLRLHDLKTRDFSLRRYCRDSGREVCHTTRRAASSSSKAKRPSFHRSLSNALNNMRSKSDTKTPTVASLKRHDSGYGSMHSDEVEADDRPRSEGTDGKHEGKHEPNSIRLEFSNYAQLDVRRRALTGNKRYEFEYWGNEYAWKRIVRKNGSAKEVSYHLAKSGSNQPVAFIVPVPLTRDESSSEQGKGGWIPPCSMWIADQATVQAQKDVSDVVVASGLMALVDDTIRMRFHSKGSRPMLLPLPNGDFEVEYVGPKRLINEMFGKRDGHHSTSNSRPST</sequence>
<name>A0A9P4Q3E5_9PEZI</name>
<evidence type="ECO:0000313" key="2">
    <source>
        <dbReference type="EMBL" id="KAF2718628.1"/>
    </source>
</evidence>
<feature type="non-terminal residue" evidence="2">
    <location>
        <position position="421"/>
    </location>
</feature>
<gene>
    <name evidence="2" type="ORF">K431DRAFT_204628</name>
</gene>
<dbReference type="Proteomes" id="UP000799441">
    <property type="component" value="Unassembled WGS sequence"/>
</dbReference>
<protein>
    <submittedName>
        <fullName evidence="2">Uncharacterized protein</fullName>
    </submittedName>
</protein>